<dbReference type="RefSeq" id="XP_045958869.1">
    <property type="nucleotide sequence ID" value="XM_046100080.1"/>
</dbReference>
<dbReference type="PANTHER" id="PTHR21310:SF13">
    <property type="entry name" value="AMINOGLYCOSIDE PHOSPHOTRANSFERASE DOMAIN-CONTAINING PROTEIN"/>
    <property type="match status" value="1"/>
</dbReference>
<dbReference type="AlphaFoldDB" id="A0A9P8ULW8"/>
<dbReference type="Proteomes" id="UP000758603">
    <property type="component" value="Unassembled WGS sequence"/>
</dbReference>
<organism evidence="3 4">
    <name type="scientific">Truncatella angustata</name>
    <dbReference type="NCBI Taxonomy" id="152316"/>
    <lineage>
        <taxon>Eukaryota</taxon>
        <taxon>Fungi</taxon>
        <taxon>Dikarya</taxon>
        <taxon>Ascomycota</taxon>
        <taxon>Pezizomycotina</taxon>
        <taxon>Sordariomycetes</taxon>
        <taxon>Xylariomycetidae</taxon>
        <taxon>Amphisphaeriales</taxon>
        <taxon>Sporocadaceae</taxon>
        <taxon>Truncatella</taxon>
    </lineage>
</organism>
<protein>
    <recommendedName>
        <fullName evidence="2">Aminoglycoside phosphotransferase domain-containing protein</fullName>
    </recommendedName>
</protein>
<gene>
    <name evidence="3" type="ORF">BKA67DRAFT_535913</name>
</gene>
<evidence type="ECO:0000256" key="1">
    <source>
        <dbReference type="SAM" id="MobiDB-lite"/>
    </source>
</evidence>
<proteinExistence type="predicted"/>
<feature type="region of interest" description="Disordered" evidence="1">
    <location>
        <begin position="126"/>
        <end position="158"/>
    </location>
</feature>
<dbReference type="Gene3D" id="3.90.1200.10">
    <property type="match status" value="1"/>
</dbReference>
<dbReference type="Pfam" id="PF01636">
    <property type="entry name" value="APH"/>
    <property type="match status" value="1"/>
</dbReference>
<dbReference type="EMBL" id="JAGPXC010000004">
    <property type="protein sequence ID" value="KAH6654599.1"/>
    <property type="molecule type" value="Genomic_DNA"/>
</dbReference>
<name>A0A9P8ULW8_9PEZI</name>
<sequence length="238" mass="27692">MSFSWEVASSTIFRRGPFRSGYDWLSSELSIIILEHKKVIEKAEDDDDKEDAEEIITSAQKLLSLLRKILLTQECAEATVLCHNDLNLRNILVDPEDKITAIVDWECVSALPIWMATKMPKFLAGESREEEPKRDFYADETPSEAAAQEKDNDPNFLDNEGKNQLYWIHRMEWEVAQLRKVYSARLSELWPDWPLEESYMKVDFFEAVLQCSAGIFLKKVNKWVDSMERGHLIRWADA</sequence>
<dbReference type="InterPro" id="IPR011009">
    <property type="entry name" value="Kinase-like_dom_sf"/>
</dbReference>
<dbReference type="GeneID" id="70128972"/>
<dbReference type="PANTHER" id="PTHR21310">
    <property type="entry name" value="AMINOGLYCOSIDE PHOSPHOTRANSFERASE-RELATED-RELATED"/>
    <property type="match status" value="1"/>
</dbReference>
<dbReference type="InterPro" id="IPR002575">
    <property type="entry name" value="Aminoglycoside_PTrfase"/>
</dbReference>
<dbReference type="SUPFAM" id="SSF56112">
    <property type="entry name" value="Protein kinase-like (PK-like)"/>
    <property type="match status" value="1"/>
</dbReference>
<feature type="domain" description="Aminoglycoside phosphotransferase" evidence="2">
    <location>
        <begin position="46"/>
        <end position="109"/>
    </location>
</feature>
<evidence type="ECO:0000313" key="4">
    <source>
        <dbReference type="Proteomes" id="UP000758603"/>
    </source>
</evidence>
<dbReference type="OrthoDB" id="2906425at2759"/>
<evidence type="ECO:0000259" key="2">
    <source>
        <dbReference type="Pfam" id="PF01636"/>
    </source>
</evidence>
<accession>A0A9P8ULW8</accession>
<comment type="caution">
    <text evidence="3">The sequence shown here is derived from an EMBL/GenBank/DDBJ whole genome shotgun (WGS) entry which is preliminary data.</text>
</comment>
<dbReference type="InterPro" id="IPR051678">
    <property type="entry name" value="AGP_Transferase"/>
</dbReference>
<keyword evidence="4" id="KW-1185">Reference proteome</keyword>
<feature type="compositionally biased region" description="Basic and acidic residues" evidence="1">
    <location>
        <begin position="126"/>
        <end position="137"/>
    </location>
</feature>
<reference evidence="3" key="1">
    <citation type="journal article" date="2021" name="Nat. Commun.">
        <title>Genetic determinants of endophytism in the Arabidopsis root mycobiome.</title>
        <authorList>
            <person name="Mesny F."/>
            <person name="Miyauchi S."/>
            <person name="Thiergart T."/>
            <person name="Pickel B."/>
            <person name="Atanasova L."/>
            <person name="Karlsson M."/>
            <person name="Huettel B."/>
            <person name="Barry K.W."/>
            <person name="Haridas S."/>
            <person name="Chen C."/>
            <person name="Bauer D."/>
            <person name="Andreopoulos W."/>
            <person name="Pangilinan J."/>
            <person name="LaButti K."/>
            <person name="Riley R."/>
            <person name="Lipzen A."/>
            <person name="Clum A."/>
            <person name="Drula E."/>
            <person name="Henrissat B."/>
            <person name="Kohler A."/>
            <person name="Grigoriev I.V."/>
            <person name="Martin F.M."/>
            <person name="Hacquard S."/>
        </authorList>
    </citation>
    <scope>NUCLEOTIDE SEQUENCE</scope>
    <source>
        <strain evidence="3">MPI-SDFR-AT-0073</strain>
    </source>
</reference>
<evidence type="ECO:0000313" key="3">
    <source>
        <dbReference type="EMBL" id="KAH6654599.1"/>
    </source>
</evidence>